<proteinExistence type="predicted"/>
<dbReference type="GO" id="GO:0015171">
    <property type="term" value="F:amino acid transmembrane transporter activity"/>
    <property type="evidence" value="ECO:0007669"/>
    <property type="project" value="TreeGrafter"/>
</dbReference>
<keyword evidence="5 6" id="KW-0472">Membrane</keyword>
<keyword evidence="4 6" id="KW-1133">Transmembrane helix</keyword>
<accession>A0A254N9D9</accession>
<dbReference type="PANTHER" id="PTHR30086">
    <property type="entry name" value="ARGININE EXPORTER PROTEIN ARGO"/>
    <property type="match status" value="1"/>
</dbReference>
<evidence type="ECO:0000313" key="8">
    <source>
        <dbReference type="Proteomes" id="UP000197446"/>
    </source>
</evidence>
<name>A0A254N9D9_9BURK</name>
<evidence type="ECO:0000256" key="5">
    <source>
        <dbReference type="ARBA" id="ARBA00023136"/>
    </source>
</evidence>
<evidence type="ECO:0000256" key="1">
    <source>
        <dbReference type="ARBA" id="ARBA00004651"/>
    </source>
</evidence>
<feature type="transmembrane region" description="Helical" evidence="6">
    <location>
        <begin position="40"/>
        <end position="64"/>
    </location>
</feature>
<evidence type="ECO:0000313" key="7">
    <source>
        <dbReference type="EMBL" id="OWR02048.1"/>
    </source>
</evidence>
<keyword evidence="2" id="KW-1003">Cell membrane</keyword>
<dbReference type="GO" id="GO:0033228">
    <property type="term" value="P:cysteine export across plasma membrane"/>
    <property type="evidence" value="ECO:0007669"/>
    <property type="project" value="TreeGrafter"/>
</dbReference>
<dbReference type="RefSeq" id="WP_088485436.1">
    <property type="nucleotide sequence ID" value="NZ_JBCNLH010000009.1"/>
</dbReference>
<evidence type="ECO:0000256" key="3">
    <source>
        <dbReference type="ARBA" id="ARBA00022692"/>
    </source>
</evidence>
<gene>
    <name evidence="7" type="ORF">CDO81_22250</name>
</gene>
<organism evidence="7 8">
    <name type="scientific">Roseateles puraquae</name>
    <dbReference type="NCBI Taxonomy" id="431059"/>
    <lineage>
        <taxon>Bacteria</taxon>
        <taxon>Pseudomonadati</taxon>
        <taxon>Pseudomonadota</taxon>
        <taxon>Betaproteobacteria</taxon>
        <taxon>Burkholderiales</taxon>
        <taxon>Sphaerotilaceae</taxon>
        <taxon>Roseateles</taxon>
    </lineage>
</organism>
<dbReference type="PANTHER" id="PTHR30086:SF20">
    <property type="entry name" value="ARGININE EXPORTER PROTEIN ARGO-RELATED"/>
    <property type="match status" value="1"/>
</dbReference>
<evidence type="ECO:0000256" key="2">
    <source>
        <dbReference type="ARBA" id="ARBA00022475"/>
    </source>
</evidence>
<dbReference type="OrthoDB" id="9812084at2"/>
<feature type="transmembrane region" description="Helical" evidence="6">
    <location>
        <begin position="139"/>
        <end position="164"/>
    </location>
</feature>
<comment type="subcellular location">
    <subcellularLocation>
        <location evidence="1">Cell membrane</location>
        <topology evidence="1">Multi-pass membrane protein</topology>
    </subcellularLocation>
</comment>
<keyword evidence="8" id="KW-1185">Reference proteome</keyword>
<sequence length="194" mass="20285">MNELLPLLSYCALMSGTPGPNNMMLVASGAHHGYRRTVPAILGMVCGVATLTLAACLGLGALFLAWPPLHAALKLAGTAYMLWLAWQLAGAPVAADRAPERLGFVRAAAFQVVNPKSWIRAVTVASVFMPAELGLLPGALLASGLGAVVGFPCISMWALFGTGIGRFLSSPGRRRVFNVIMAASLVLLALSLMR</sequence>
<dbReference type="GO" id="GO:0005886">
    <property type="term" value="C:plasma membrane"/>
    <property type="evidence" value="ECO:0007669"/>
    <property type="project" value="UniProtKB-SubCell"/>
</dbReference>
<dbReference type="AlphaFoldDB" id="A0A254N9D9"/>
<dbReference type="Proteomes" id="UP000197446">
    <property type="component" value="Unassembled WGS sequence"/>
</dbReference>
<dbReference type="InterPro" id="IPR001123">
    <property type="entry name" value="LeuE-type"/>
</dbReference>
<keyword evidence="3 6" id="KW-0812">Transmembrane</keyword>
<evidence type="ECO:0000256" key="4">
    <source>
        <dbReference type="ARBA" id="ARBA00022989"/>
    </source>
</evidence>
<protein>
    <recommendedName>
        <fullName evidence="9">Lysine transporter LysE</fullName>
    </recommendedName>
</protein>
<evidence type="ECO:0000256" key="6">
    <source>
        <dbReference type="SAM" id="Phobius"/>
    </source>
</evidence>
<dbReference type="Pfam" id="PF01810">
    <property type="entry name" value="LysE"/>
    <property type="match status" value="1"/>
</dbReference>
<comment type="caution">
    <text evidence="7">The sequence shown here is derived from an EMBL/GenBank/DDBJ whole genome shotgun (WGS) entry which is preliminary data.</text>
</comment>
<reference evidence="7 8" key="1">
    <citation type="journal article" date="2007" name="Int. J. Syst. Evol. Microbiol.">
        <title>Description of Pelomonas aquatica sp. nov. and Pelomonas puraquae sp. nov., isolated from industrial and haemodialysis water.</title>
        <authorList>
            <person name="Gomila M."/>
            <person name="Bowien B."/>
            <person name="Falsen E."/>
            <person name="Moore E.R."/>
            <person name="Lalucat J."/>
        </authorList>
    </citation>
    <scope>NUCLEOTIDE SEQUENCE [LARGE SCALE GENOMIC DNA]</scope>
    <source>
        <strain evidence="7 8">CCUG 52769</strain>
    </source>
</reference>
<feature type="transmembrane region" description="Helical" evidence="6">
    <location>
        <begin position="176"/>
        <end position="193"/>
    </location>
</feature>
<dbReference type="EMBL" id="NISI01000011">
    <property type="protein sequence ID" value="OWR02048.1"/>
    <property type="molecule type" value="Genomic_DNA"/>
</dbReference>
<evidence type="ECO:0008006" key="9">
    <source>
        <dbReference type="Google" id="ProtNLM"/>
    </source>
</evidence>